<gene>
    <name evidence="2" type="ORF">NAG76_05515</name>
</gene>
<feature type="transmembrane region" description="Helical" evidence="1">
    <location>
        <begin position="141"/>
        <end position="163"/>
    </location>
</feature>
<feature type="transmembrane region" description="Helical" evidence="1">
    <location>
        <begin position="108"/>
        <end position="129"/>
    </location>
</feature>
<keyword evidence="1" id="KW-0812">Transmembrane</keyword>
<dbReference type="AlphaFoldDB" id="A0A9J6ZJ07"/>
<name>A0A9J6ZJ07_9BACL</name>
<evidence type="ECO:0000313" key="3">
    <source>
        <dbReference type="Proteomes" id="UP001056756"/>
    </source>
</evidence>
<dbReference type="Pfam" id="PF22564">
    <property type="entry name" value="HAAS"/>
    <property type="match status" value="1"/>
</dbReference>
<protein>
    <submittedName>
        <fullName evidence="2">DUF1700 domain-containing protein</fullName>
    </submittedName>
</protein>
<accession>A0A9J6ZJ07</accession>
<reference evidence="2" key="1">
    <citation type="submission" date="2022-05" db="EMBL/GenBank/DDBJ databases">
        <title>Novel bacterial taxa in a minimal lignocellulolytic consortium and its capacity to transform plastics disclosed by genome-resolved metagenomics.</title>
        <authorList>
            <person name="Rodriguez C.A.D."/>
            <person name="Diaz-Garcia L."/>
            <person name="Herrera K."/>
            <person name="Tarazona N.A."/>
            <person name="Sproer C."/>
            <person name="Overmann J."/>
            <person name="Jimenez D.J."/>
        </authorList>
    </citation>
    <scope>NUCLEOTIDE SEQUENCE</scope>
    <source>
        <strain evidence="2">MAG5</strain>
    </source>
</reference>
<evidence type="ECO:0000256" key="1">
    <source>
        <dbReference type="SAM" id="Phobius"/>
    </source>
</evidence>
<dbReference type="KEGG" id="plig:NAG76_05515"/>
<dbReference type="Proteomes" id="UP001056756">
    <property type="component" value="Chromosome"/>
</dbReference>
<organism evidence="2 3">
    <name type="scientific">Candidatus Pristimantibacillus lignocellulolyticus</name>
    <dbReference type="NCBI Taxonomy" id="2994561"/>
    <lineage>
        <taxon>Bacteria</taxon>
        <taxon>Bacillati</taxon>
        <taxon>Bacillota</taxon>
        <taxon>Bacilli</taxon>
        <taxon>Bacillales</taxon>
        <taxon>Paenibacillaceae</taxon>
        <taxon>Candidatus Pristimantibacillus</taxon>
    </lineage>
</organism>
<feature type="transmembrane region" description="Helical" evidence="1">
    <location>
        <begin position="83"/>
        <end position="102"/>
    </location>
</feature>
<keyword evidence="1" id="KW-1133">Transmembrane helix</keyword>
<evidence type="ECO:0000313" key="2">
    <source>
        <dbReference type="EMBL" id="URN95705.1"/>
    </source>
</evidence>
<keyword evidence="1" id="KW-0472">Membrane</keyword>
<dbReference type="EMBL" id="CP097899">
    <property type="protein sequence ID" value="URN95705.1"/>
    <property type="molecule type" value="Genomic_DNA"/>
</dbReference>
<proteinExistence type="predicted"/>
<sequence>MNKDQFLTILRKELKSMPGKDQKELLEDYETHYAFGEQAGKTEEEISLELGNPLELAQEALEEYKRNSPPLMKKSESESMTRTVFAVIGLFSLNFILAVVPIGLSIWAVWLSLSLSAFAMIIAPALVLFDSIINSQFLPGRLFASLAITGLGILLCIACIYLGKVLLKITKSYYHWNLRVIKGGK</sequence>